<feature type="non-terminal residue" evidence="2">
    <location>
        <position position="65"/>
    </location>
</feature>
<gene>
    <name evidence="2" type="ORF">SK128_009570</name>
</gene>
<dbReference type="AlphaFoldDB" id="A0AAN8WMY9"/>
<name>A0AAN8WMY9_HALRR</name>
<dbReference type="EMBL" id="JAXCGZ010017525">
    <property type="protein sequence ID" value="KAK7067982.1"/>
    <property type="molecule type" value="Genomic_DNA"/>
</dbReference>
<keyword evidence="1" id="KW-0732">Signal</keyword>
<protein>
    <submittedName>
        <fullName evidence="2">Uncharacterized protein</fullName>
    </submittedName>
</protein>
<organism evidence="2 3">
    <name type="scientific">Halocaridina rubra</name>
    <name type="common">Hawaiian red shrimp</name>
    <dbReference type="NCBI Taxonomy" id="373956"/>
    <lineage>
        <taxon>Eukaryota</taxon>
        <taxon>Metazoa</taxon>
        <taxon>Ecdysozoa</taxon>
        <taxon>Arthropoda</taxon>
        <taxon>Crustacea</taxon>
        <taxon>Multicrustacea</taxon>
        <taxon>Malacostraca</taxon>
        <taxon>Eumalacostraca</taxon>
        <taxon>Eucarida</taxon>
        <taxon>Decapoda</taxon>
        <taxon>Pleocyemata</taxon>
        <taxon>Caridea</taxon>
        <taxon>Atyoidea</taxon>
        <taxon>Atyidae</taxon>
        <taxon>Halocaridina</taxon>
    </lineage>
</organism>
<feature type="chain" id="PRO_5043018802" evidence="1">
    <location>
        <begin position="19"/>
        <end position="65"/>
    </location>
</feature>
<comment type="caution">
    <text evidence="2">The sequence shown here is derived from an EMBL/GenBank/DDBJ whole genome shotgun (WGS) entry which is preliminary data.</text>
</comment>
<sequence length="65" mass="6526">MKFVTIALLCALLAFSAAAPGKKFGKGGFGGGFGRPIFAAPIIHPVPVIHHAPIAHHGGYGGGYG</sequence>
<evidence type="ECO:0000313" key="3">
    <source>
        <dbReference type="Proteomes" id="UP001381693"/>
    </source>
</evidence>
<dbReference type="Proteomes" id="UP001381693">
    <property type="component" value="Unassembled WGS sequence"/>
</dbReference>
<proteinExistence type="predicted"/>
<evidence type="ECO:0000313" key="2">
    <source>
        <dbReference type="EMBL" id="KAK7067982.1"/>
    </source>
</evidence>
<reference evidence="2 3" key="1">
    <citation type="submission" date="2023-11" db="EMBL/GenBank/DDBJ databases">
        <title>Halocaridina rubra genome assembly.</title>
        <authorList>
            <person name="Smith C."/>
        </authorList>
    </citation>
    <scope>NUCLEOTIDE SEQUENCE [LARGE SCALE GENOMIC DNA]</scope>
    <source>
        <strain evidence="2">EP-1</strain>
        <tissue evidence="2">Whole</tissue>
    </source>
</reference>
<keyword evidence="3" id="KW-1185">Reference proteome</keyword>
<evidence type="ECO:0000256" key="1">
    <source>
        <dbReference type="SAM" id="SignalP"/>
    </source>
</evidence>
<feature type="signal peptide" evidence="1">
    <location>
        <begin position="1"/>
        <end position="18"/>
    </location>
</feature>
<accession>A0AAN8WMY9</accession>